<proteinExistence type="predicted"/>
<evidence type="ECO:0000313" key="5">
    <source>
        <dbReference type="Proteomes" id="UP000195080"/>
    </source>
</evidence>
<accession>A0ABZ2T8N4</accession>
<feature type="coiled-coil region" evidence="2">
    <location>
        <begin position="116"/>
        <end position="157"/>
    </location>
</feature>
<dbReference type="CDD" id="cd01109">
    <property type="entry name" value="HTH_YyaN"/>
    <property type="match status" value="1"/>
</dbReference>
<gene>
    <name evidence="4" type="ORF">A5866_001220</name>
</gene>
<evidence type="ECO:0000256" key="2">
    <source>
        <dbReference type="SAM" id="Coils"/>
    </source>
</evidence>
<reference evidence="5" key="1">
    <citation type="submission" date="2017-05" db="EMBL/GenBank/DDBJ databases">
        <title>The Genome Sequence of EEnterococcus faecalis 9F2_4866.</title>
        <authorList>
            <consortium name="The Broad Institute Genomics Platform"/>
            <consortium name="The Broad Institute Genomic Center for Infectious Diseases"/>
            <person name="Earl A."/>
            <person name="Manson A."/>
            <person name="Schwartman J."/>
            <person name="Gilmore M."/>
            <person name="Abouelleil A."/>
            <person name="Cao P."/>
            <person name="Chapman S."/>
            <person name="Cusick C."/>
            <person name="Shea T."/>
            <person name="Young S."/>
            <person name="Neafsey D."/>
            <person name="Nusbaum C."/>
            <person name="Birren B."/>
        </authorList>
    </citation>
    <scope>NUCLEOTIDE SEQUENCE [LARGE SCALE GENOMIC DNA]</scope>
    <source>
        <strain evidence="5">12C11_DIV0727</strain>
    </source>
</reference>
<evidence type="ECO:0000256" key="1">
    <source>
        <dbReference type="ARBA" id="ARBA00023125"/>
    </source>
</evidence>
<sequence>MTALKPSPASLFLFDLESTLSGKLIVRILEEEFPLAYKIHEFSKMTGLTPYTLRFYEKEGLITVKRDQNNIRIYDDRNKEWIDFFMHLKKTGMTIENIKQYLVWWYEGDSTNQNRLDLLKKQKAIALKEMEQIQEGIDMLDHKIEVYKTRIENSQKN</sequence>
<dbReference type="EMBL" id="CP147248">
    <property type="protein sequence ID" value="WYJ86142.1"/>
    <property type="molecule type" value="Genomic_DNA"/>
</dbReference>
<dbReference type="SMART" id="SM00422">
    <property type="entry name" value="HTH_MERR"/>
    <property type="match status" value="1"/>
</dbReference>
<name>A0ABZ2T8N4_9ENTE</name>
<dbReference type="InterPro" id="IPR047057">
    <property type="entry name" value="MerR_fam"/>
</dbReference>
<dbReference type="PANTHER" id="PTHR30204">
    <property type="entry name" value="REDOX-CYCLING DRUG-SENSING TRANSCRIPTIONAL ACTIVATOR SOXR"/>
    <property type="match status" value="1"/>
</dbReference>
<dbReference type="PROSITE" id="PS50937">
    <property type="entry name" value="HTH_MERR_2"/>
    <property type="match status" value="1"/>
</dbReference>
<evidence type="ECO:0000313" key="4">
    <source>
        <dbReference type="EMBL" id="WYJ86142.1"/>
    </source>
</evidence>
<evidence type="ECO:0000259" key="3">
    <source>
        <dbReference type="PROSITE" id="PS50937"/>
    </source>
</evidence>
<dbReference type="Proteomes" id="UP000195080">
    <property type="component" value="Chromosome"/>
</dbReference>
<dbReference type="InterPro" id="IPR000551">
    <property type="entry name" value="MerR-type_HTH_dom"/>
</dbReference>
<dbReference type="Pfam" id="PF13411">
    <property type="entry name" value="MerR_1"/>
    <property type="match status" value="1"/>
</dbReference>
<keyword evidence="2" id="KW-0175">Coiled coil</keyword>
<protein>
    <recommendedName>
        <fullName evidence="3">HTH merR-type domain-containing protein</fullName>
    </recommendedName>
</protein>
<feature type="domain" description="HTH merR-type" evidence="3">
    <location>
        <begin position="36"/>
        <end position="104"/>
    </location>
</feature>
<organism evidence="4 5">
    <name type="scientific">Candidatus Enterococcus lemimoniae</name>
    <dbReference type="NCBI Taxonomy" id="1834167"/>
    <lineage>
        <taxon>Bacteria</taxon>
        <taxon>Bacillati</taxon>
        <taxon>Bacillota</taxon>
        <taxon>Bacilli</taxon>
        <taxon>Lactobacillales</taxon>
        <taxon>Enterococcaceae</taxon>
        <taxon>Enterococcus</taxon>
    </lineage>
</organism>
<dbReference type="InterPro" id="IPR009061">
    <property type="entry name" value="DNA-bd_dom_put_sf"/>
</dbReference>
<keyword evidence="1" id="KW-0238">DNA-binding</keyword>
<keyword evidence="5" id="KW-1185">Reference proteome</keyword>
<dbReference type="PANTHER" id="PTHR30204:SF98">
    <property type="entry name" value="HTH-TYPE TRANSCRIPTIONAL REGULATOR ADHR"/>
    <property type="match status" value="1"/>
</dbReference>
<dbReference type="SUPFAM" id="SSF46955">
    <property type="entry name" value="Putative DNA-binding domain"/>
    <property type="match status" value="1"/>
</dbReference>
<dbReference type="Gene3D" id="1.10.1660.10">
    <property type="match status" value="1"/>
</dbReference>